<accession>A0A392S2L7</accession>
<proteinExistence type="predicted"/>
<dbReference type="EMBL" id="LXQA010306739">
    <property type="protein sequence ID" value="MCI42617.1"/>
    <property type="molecule type" value="Genomic_DNA"/>
</dbReference>
<keyword evidence="2" id="KW-1185">Reference proteome</keyword>
<dbReference type="AlphaFoldDB" id="A0A392S2L7"/>
<feature type="non-terminal residue" evidence="1">
    <location>
        <position position="1"/>
    </location>
</feature>
<name>A0A392S2L7_9FABA</name>
<organism evidence="1 2">
    <name type="scientific">Trifolium medium</name>
    <dbReference type="NCBI Taxonomy" id="97028"/>
    <lineage>
        <taxon>Eukaryota</taxon>
        <taxon>Viridiplantae</taxon>
        <taxon>Streptophyta</taxon>
        <taxon>Embryophyta</taxon>
        <taxon>Tracheophyta</taxon>
        <taxon>Spermatophyta</taxon>
        <taxon>Magnoliopsida</taxon>
        <taxon>eudicotyledons</taxon>
        <taxon>Gunneridae</taxon>
        <taxon>Pentapetalae</taxon>
        <taxon>rosids</taxon>
        <taxon>fabids</taxon>
        <taxon>Fabales</taxon>
        <taxon>Fabaceae</taxon>
        <taxon>Papilionoideae</taxon>
        <taxon>50 kb inversion clade</taxon>
        <taxon>NPAAA clade</taxon>
        <taxon>Hologalegina</taxon>
        <taxon>IRL clade</taxon>
        <taxon>Trifolieae</taxon>
        <taxon>Trifolium</taxon>
    </lineage>
</organism>
<evidence type="ECO:0000313" key="2">
    <source>
        <dbReference type="Proteomes" id="UP000265520"/>
    </source>
</evidence>
<reference evidence="1 2" key="1">
    <citation type="journal article" date="2018" name="Front. Plant Sci.">
        <title>Red Clover (Trifolium pratense) and Zigzag Clover (T. medium) - A Picture of Genomic Similarities and Differences.</title>
        <authorList>
            <person name="Dluhosova J."/>
            <person name="Istvanek J."/>
            <person name="Nedelnik J."/>
            <person name="Repkova J."/>
        </authorList>
    </citation>
    <scope>NUCLEOTIDE SEQUENCE [LARGE SCALE GENOMIC DNA]</scope>
    <source>
        <strain evidence="2">cv. 10/8</strain>
        <tissue evidence="1">Leaf</tissue>
    </source>
</reference>
<protein>
    <submittedName>
        <fullName evidence="1">Uncharacterized protein</fullName>
    </submittedName>
</protein>
<evidence type="ECO:0000313" key="1">
    <source>
        <dbReference type="EMBL" id="MCI42617.1"/>
    </source>
</evidence>
<dbReference type="Proteomes" id="UP000265520">
    <property type="component" value="Unassembled WGS sequence"/>
</dbReference>
<sequence length="83" mass="9395">DLAPWWKGNEDEVYVKMGERDPCFISCLRWAASWYDESAGDRLSCTTSVAVYLEFSGCLGIKQLYCAVGGYFGDYEWSSPSRT</sequence>
<comment type="caution">
    <text evidence="1">The sequence shown here is derived from an EMBL/GenBank/DDBJ whole genome shotgun (WGS) entry which is preliminary data.</text>
</comment>